<dbReference type="Pfam" id="PF07998">
    <property type="entry name" value="Peptidase_M54"/>
    <property type="match status" value="1"/>
</dbReference>
<dbReference type="InterPro" id="IPR012962">
    <property type="entry name" value="Pept_M54_archaemetzincn"/>
</dbReference>
<evidence type="ECO:0000256" key="1">
    <source>
        <dbReference type="ARBA" id="ARBA00001947"/>
    </source>
</evidence>
<proteinExistence type="predicted"/>
<dbReference type="GO" id="GO:0046872">
    <property type="term" value="F:metal ion binding"/>
    <property type="evidence" value="ECO:0007669"/>
    <property type="project" value="UniProtKB-KW"/>
</dbReference>
<evidence type="ECO:0000256" key="5">
    <source>
        <dbReference type="ARBA" id="ARBA00022833"/>
    </source>
</evidence>
<evidence type="ECO:0000256" key="4">
    <source>
        <dbReference type="ARBA" id="ARBA00022801"/>
    </source>
</evidence>
<dbReference type="CDD" id="cd11375">
    <property type="entry name" value="Peptidase_M54"/>
    <property type="match status" value="1"/>
</dbReference>
<organism evidence="7 8">
    <name type="scientific">Cercophora newfieldiana</name>
    <dbReference type="NCBI Taxonomy" id="92897"/>
    <lineage>
        <taxon>Eukaryota</taxon>
        <taxon>Fungi</taxon>
        <taxon>Dikarya</taxon>
        <taxon>Ascomycota</taxon>
        <taxon>Pezizomycotina</taxon>
        <taxon>Sordariomycetes</taxon>
        <taxon>Sordariomycetidae</taxon>
        <taxon>Sordariales</taxon>
        <taxon>Lasiosphaeriaceae</taxon>
        <taxon>Cercophora</taxon>
    </lineage>
</organism>
<gene>
    <name evidence="7" type="ORF">B0T16DRAFT_335713</name>
</gene>
<keyword evidence="3" id="KW-0479">Metal-binding</keyword>
<comment type="caution">
    <text evidence="7">The sequence shown here is derived from an EMBL/GenBank/DDBJ whole genome shotgun (WGS) entry which is preliminary data.</text>
</comment>
<sequence>MAPSKNPCAHKDGFQVDVSDHAAEAGFTRPNLAARKAAATPSGRIGQFRGITPIPEEETTLAYTFPGPLVLPDDALAIDPKDPPQSLRSWTHEKMRNPFTNARKIIYVAAPPSIPDDLAFMRKWATPATGSAKDCALQPPKTQDIISYLSAFYDPITVKAYPGTVAFTSWDSPGSKPASKKTPPKMIGLQVGEDGITGVRVRPAPDGAFAGQLNLSDILDAAIEALPSDAYSLMLVTDQDLYEDDEDDFCCGRAYGSSRIAVVSSARYHPALDEGVIDRDHMWPASHCVKYVREMAGEEMWADGAPWKRIPLGVRRKEAKKFEETPLGAALGAVIAAPAPGGDLYGLWFSRVARTASHELGHCLCLAHCSYYACVMQSTAGIAEDTRQPPYLCLVCLTKASRALMDVTPGVGETELQVRRYRALQEFCEGWMGVGMFAGYHAWLGKRIEALDGPV</sequence>
<keyword evidence="4" id="KW-0378">Hydrolase</keyword>
<dbReference type="GO" id="GO:0008237">
    <property type="term" value="F:metallopeptidase activity"/>
    <property type="evidence" value="ECO:0007669"/>
    <property type="project" value="UniProtKB-KW"/>
</dbReference>
<dbReference type="GO" id="GO:0006508">
    <property type="term" value="P:proteolysis"/>
    <property type="evidence" value="ECO:0007669"/>
    <property type="project" value="UniProtKB-KW"/>
</dbReference>
<evidence type="ECO:0008006" key="9">
    <source>
        <dbReference type="Google" id="ProtNLM"/>
    </source>
</evidence>
<dbReference type="InterPro" id="IPR024079">
    <property type="entry name" value="MetalloPept_cat_dom_sf"/>
</dbReference>
<evidence type="ECO:0000313" key="8">
    <source>
        <dbReference type="Proteomes" id="UP001174936"/>
    </source>
</evidence>
<dbReference type="SUPFAM" id="SSF55486">
    <property type="entry name" value="Metalloproteases ('zincins'), catalytic domain"/>
    <property type="match status" value="1"/>
</dbReference>
<reference evidence="7" key="1">
    <citation type="submission" date="2023-06" db="EMBL/GenBank/DDBJ databases">
        <title>Genome-scale phylogeny and comparative genomics of the fungal order Sordariales.</title>
        <authorList>
            <consortium name="Lawrence Berkeley National Laboratory"/>
            <person name="Hensen N."/>
            <person name="Bonometti L."/>
            <person name="Westerberg I."/>
            <person name="Brannstrom I.O."/>
            <person name="Guillou S."/>
            <person name="Cros-Aarteil S."/>
            <person name="Calhoun S."/>
            <person name="Haridas S."/>
            <person name="Kuo A."/>
            <person name="Mondo S."/>
            <person name="Pangilinan J."/>
            <person name="Riley R."/>
            <person name="Labutti K."/>
            <person name="Andreopoulos B."/>
            <person name="Lipzen A."/>
            <person name="Chen C."/>
            <person name="Yanf M."/>
            <person name="Daum C."/>
            <person name="Ng V."/>
            <person name="Clum A."/>
            <person name="Steindorff A."/>
            <person name="Ohm R."/>
            <person name="Martin F."/>
            <person name="Silar P."/>
            <person name="Natvig D."/>
            <person name="Lalanne C."/>
            <person name="Gautier V."/>
            <person name="Ament-Velasquez S.L."/>
            <person name="Kruys A."/>
            <person name="Hutchinson M.I."/>
            <person name="Powell A.J."/>
            <person name="Barry K."/>
            <person name="Miller A.N."/>
            <person name="Grigoriev I.V."/>
            <person name="Debuchy R."/>
            <person name="Gladieux P."/>
            <person name="Thoren M.H."/>
            <person name="Johannesson H."/>
        </authorList>
    </citation>
    <scope>NUCLEOTIDE SEQUENCE</scope>
    <source>
        <strain evidence="7">SMH2532-1</strain>
    </source>
</reference>
<evidence type="ECO:0000256" key="6">
    <source>
        <dbReference type="ARBA" id="ARBA00023049"/>
    </source>
</evidence>
<comment type="cofactor">
    <cofactor evidence="1">
        <name>Zn(2+)</name>
        <dbReference type="ChEBI" id="CHEBI:29105"/>
    </cofactor>
</comment>
<evidence type="ECO:0000256" key="3">
    <source>
        <dbReference type="ARBA" id="ARBA00022723"/>
    </source>
</evidence>
<dbReference type="PANTHER" id="PTHR15910">
    <property type="entry name" value="ARCHAEMETZINCIN"/>
    <property type="match status" value="1"/>
</dbReference>
<protein>
    <recommendedName>
        <fullName evidence="9">Archaemetzincin-2</fullName>
    </recommendedName>
</protein>
<name>A0AA39XW76_9PEZI</name>
<dbReference type="PANTHER" id="PTHR15910:SF1">
    <property type="entry name" value="ARCHAEMETZINCIN-2"/>
    <property type="match status" value="1"/>
</dbReference>
<keyword evidence="2" id="KW-0645">Protease</keyword>
<dbReference type="Proteomes" id="UP001174936">
    <property type="component" value="Unassembled WGS sequence"/>
</dbReference>
<keyword evidence="5" id="KW-0862">Zinc</keyword>
<dbReference type="AlphaFoldDB" id="A0AA39XW76"/>
<accession>A0AA39XW76</accession>
<dbReference type="EMBL" id="JAULSV010000006">
    <property type="protein sequence ID" value="KAK0641386.1"/>
    <property type="molecule type" value="Genomic_DNA"/>
</dbReference>
<keyword evidence="6" id="KW-0482">Metalloprotease</keyword>
<dbReference type="Gene3D" id="3.40.390.10">
    <property type="entry name" value="Collagenase (Catalytic Domain)"/>
    <property type="match status" value="1"/>
</dbReference>
<evidence type="ECO:0000313" key="7">
    <source>
        <dbReference type="EMBL" id="KAK0641386.1"/>
    </source>
</evidence>
<evidence type="ECO:0000256" key="2">
    <source>
        <dbReference type="ARBA" id="ARBA00022670"/>
    </source>
</evidence>
<keyword evidence="8" id="KW-1185">Reference proteome</keyword>